<dbReference type="RefSeq" id="WP_074780825.1">
    <property type="nucleotide sequence ID" value="NZ_FOGN01000006.1"/>
</dbReference>
<evidence type="ECO:0000313" key="6">
    <source>
        <dbReference type="EMBL" id="SES24448.1"/>
    </source>
</evidence>
<keyword evidence="8" id="KW-1185">Reference proteome</keyword>
<protein>
    <submittedName>
        <fullName evidence="6">Glyoxylase, beta-lactamase superfamily II</fullName>
    </submittedName>
</protein>
<evidence type="ECO:0000313" key="9">
    <source>
        <dbReference type="Proteomes" id="UP000186904"/>
    </source>
</evidence>
<accession>A0A1H9VSA9</accession>
<organism evidence="6 9">
    <name type="scientific">Halopseudomonas bauzanensis</name>
    <dbReference type="NCBI Taxonomy" id="653930"/>
    <lineage>
        <taxon>Bacteria</taxon>
        <taxon>Pseudomonadati</taxon>
        <taxon>Pseudomonadota</taxon>
        <taxon>Gammaproteobacteria</taxon>
        <taxon>Pseudomonadales</taxon>
        <taxon>Pseudomonadaceae</taxon>
        <taxon>Halopseudomonas</taxon>
    </lineage>
</organism>
<name>A0A1H9VSA9_9GAMM</name>
<evidence type="ECO:0000256" key="3">
    <source>
        <dbReference type="ARBA" id="ARBA00022801"/>
    </source>
</evidence>
<dbReference type="Proteomes" id="UP000186904">
    <property type="component" value="Unassembled WGS sequence"/>
</dbReference>
<evidence type="ECO:0000256" key="2">
    <source>
        <dbReference type="ARBA" id="ARBA00022723"/>
    </source>
</evidence>
<feature type="domain" description="Metallo-beta-lactamase" evidence="5">
    <location>
        <begin position="43"/>
        <end position="257"/>
    </location>
</feature>
<dbReference type="EMBL" id="FOGN01000006">
    <property type="protein sequence ID" value="SES24448.1"/>
    <property type="molecule type" value="Genomic_DNA"/>
</dbReference>
<dbReference type="SUPFAM" id="SSF56281">
    <property type="entry name" value="Metallo-hydrolase/oxidoreductase"/>
    <property type="match status" value="1"/>
</dbReference>
<dbReference type="CDD" id="cd16281">
    <property type="entry name" value="metallo-hydrolase-like_MBL-fold"/>
    <property type="match status" value="1"/>
</dbReference>
<dbReference type="STRING" id="653930.SAMN05216589_2824"/>
<dbReference type="EMBL" id="FOUA01000006">
    <property type="protein sequence ID" value="SFM26214.1"/>
    <property type="molecule type" value="Genomic_DNA"/>
</dbReference>
<dbReference type="SMART" id="SM00849">
    <property type="entry name" value="Lactamase_B"/>
    <property type="match status" value="1"/>
</dbReference>
<keyword evidence="4" id="KW-0862">Zinc</keyword>
<dbReference type="GO" id="GO:0016787">
    <property type="term" value="F:hydrolase activity"/>
    <property type="evidence" value="ECO:0007669"/>
    <property type="project" value="UniProtKB-KW"/>
</dbReference>
<dbReference type="InterPro" id="IPR036866">
    <property type="entry name" value="RibonucZ/Hydroxyglut_hydro"/>
</dbReference>
<keyword evidence="3" id="KW-0378">Hydrolase</keyword>
<dbReference type="AlphaFoldDB" id="A0A1H9VSA9"/>
<gene>
    <name evidence="7" type="ORF">SAMN04487855_2946</name>
    <name evidence="6" type="ORF">SAMN05216589_2824</name>
</gene>
<keyword evidence="2" id="KW-0479">Metal-binding</keyword>
<comment type="similarity">
    <text evidence="1">Belongs to the metallo-beta-lactamase superfamily.</text>
</comment>
<dbReference type="GO" id="GO:0046872">
    <property type="term" value="F:metal ion binding"/>
    <property type="evidence" value="ECO:0007669"/>
    <property type="project" value="UniProtKB-KW"/>
</dbReference>
<dbReference type="PANTHER" id="PTHR42978">
    <property type="entry name" value="QUORUM-QUENCHING LACTONASE YTNP-RELATED-RELATED"/>
    <property type="match status" value="1"/>
</dbReference>
<evidence type="ECO:0000256" key="1">
    <source>
        <dbReference type="ARBA" id="ARBA00007749"/>
    </source>
</evidence>
<dbReference type="Proteomes" id="UP000186599">
    <property type="component" value="Unassembled WGS sequence"/>
</dbReference>
<sequence length="289" mass="32137">MRTFTTLEGNSQRLDGGAMFGNAPKALWSRWVETDEHNRIALSCRALLVQENDRNILIETGIGAFFSPQMKERYGVVEDHHVLLDNLAEIGLSHADIDVVVLTHLHFDHAGGLLSPWQADQPPQLLFPKATFITGQRHWARARRPHPRDRASFIPELLGLLEASGRLELIQDGAGSATLGPGWRFRFSDGHTPGLMLPEFDMPDGPVVFPGDLIPGAPWVHLPITMGYDRFPEILIGEKEALLNDMVATNGRLVFTHDAQMAVAHIERDGESGRFRVRDTSGNLQYASN</sequence>
<evidence type="ECO:0000313" key="8">
    <source>
        <dbReference type="Proteomes" id="UP000186599"/>
    </source>
</evidence>
<dbReference type="Pfam" id="PF00753">
    <property type="entry name" value="Lactamase_B"/>
    <property type="match status" value="1"/>
</dbReference>
<dbReference type="InterPro" id="IPR001279">
    <property type="entry name" value="Metallo-B-lactamas"/>
</dbReference>
<evidence type="ECO:0000313" key="7">
    <source>
        <dbReference type="EMBL" id="SFM26214.1"/>
    </source>
</evidence>
<evidence type="ECO:0000259" key="5">
    <source>
        <dbReference type="SMART" id="SM00849"/>
    </source>
</evidence>
<dbReference type="InterPro" id="IPR051013">
    <property type="entry name" value="MBL_superfamily_lactonases"/>
</dbReference>
<dbReference type="Gene3D" id="3.60.15.10">
    <property type="entry name" value="Ribonuclease Z/Hydroxyacylglutathione hydrolase-like"/>
    <property type="match status" value="1"/>
</dbReference>
<proteinExistence type="inferred from homology"/>
<dbReference type="PANTHER" id="PTHR42978:SF6">
    <property type="entry name" value="QUORUM-QUENCHING LACTONASE YTNP-RELATED"/>
    <property type="match status" value="1"/>
</dbReference>
<evidence type="ECO:0000256" key="4">
    <source>
        <dbReference type="ARBA" id="ARBA00022833"/>
    </source>
</evidence>
<dbReference type="OrthoDB" id="5443440at2"/>
<reference evidence="8 9" key="1">
    <citation type="submission" date="2016-10" db="EMBL/GenBank/DDBJ databases">
        <authorList>
            <person name="de Groot N.N."/>
        </authorList>
    </citation>
    <scope>NUCLEOTIDE SEQUENCE [LARGE SCALE GENOMIC DNA]</scope>
    <source>
        <strain evidence="7 8">CGMCC 1.9095</strain>
        <strain evidence="6 9">DSM 22558</strain>
    </source>
</reference>